<dbReference type="EMBL" id="VWAQ01000030">
    <property type="protein sequence ID" value="KAA5204082.1"/>
    <property type="molecule type" value="Genomic_DNA"/>
</dbReference>
<reference evidence="1 8" key="3">
    <citation type="journal article" date="2019" name="Nat. Med.">
        <title>A library of human gut bacterial isolates paired with longitudinal multiomics data enables mechanistic microbiome research.</title>
        <authorList>
            <person name="Poyet M."/>
            <person name="Groussin M."/>
            <person name="Gibbons S.M."/>
            <person name="Avila-Pacheco J."/>
            <person name="Jiang X."/>
            <person name="Kearney S.M."/>
            <person name="Perrotta A.R."/>
            <person name="Berdy B."/>
            <person name="Zhao S."/>
            <person name="Lieberman T.D."/>
            <person name="Swanson P.K."/>
            <person name="Smith M."/>
            <person name="Roesemann S."/>
            <person name="Alexander J.E."/>
            <person name="Rich S.A."/>
            <person name="Livny J."/>
            <person name="Vlamakis H."/>
            <person name="Clish C."/>
            <person name="Bullock K."/>
            <person name="Deik A."/>
            <person name="Scott J."/>
            <person name="Pierce K.A."/>
            <person name="Xavier R.J."/>
            <person name="Alm E.J."/>
        </authorList>
    </citation>
    <scope>NUCLEOTIDE SEQUENCE [LARGE SCALE GENOMIC DNA]</scope>
    <source>
        <strain evidence="1 8">BIOML-A1</strain>
    </source>
</reference>
<dbReference type="EMBL" id="PDCW01000004">
    <property type="protein sequence ID" value="PJY75910.1"/>
    <property type="molecule type" value="Genomic_DNA"/>
</dbReference>
<dbReference type="Proteomes" id="UP000315444">
    <property type="component" value="Unassembled WGS sequence"/>
</dbReference>
<dbReference type="EMBL" id="VOHV01000004">
    <property type="protein sequence ID" value="TWV41586.1"/>
    <property type="molecule type" value="Genomic_DNA"/>
</dbReference>
<reference evidence="2 5" key="1">
    <citation type="journal article" date="2017" name="MBio">
        <title>Gut Symbiont Bacteroides fragilis Secretes a Eukaryotic-Like Ubiquitin Protein That Mediates Intraspecies Antagonism.</title>
        <authorList>
            <person name="Chatzidaki-Livanis M."/>
            <person name="Coyne M.J."/>
            <person name="Roelofs K.G."/>
            <person name="Gentyala R.R."/>
            <person name="Caldwell J.M."/>
            <person name="Comstock L.E."/>
        </authorList>
    </citation>
    <scope>NUCLEOTIDE SEQUENCE [LARGE SCALE GENOMIC DNA]</scope>
    <source>
        <strain evidence="2 5">12905</strain>
    </source>
</reference>
<evidence type="ECO:0000313" key="2">
    <source>
        <dbReference type="EMBL" id="PJY75910.1"/>
    </source>
</evidence>
<evidence type="ECO:0000313" key="5">
    <source>
        <dbReference type="Proteomes" id="UP000231846"/>
    </source>
</evidence>
<reference evidence="3 6" key="4">
    <citation type="submission" date="2019-07" db="EMBL/GenBank/DDBJ databases">
        <title>Genome sequencing of Bacteroides fragilis.</title>
        <authorList>
            <person name="Galasyn E.V."/>
            <person name="Ruoff K.L."/>
            <person name="Price C.E."/>
            <person name="Valls R.A."/>
            <person name="O'Toole G.A."/>
        </authorList>
    </citation>
    <scope>NUCLEOTIDE SEQUENCE [LARGE SCALE GENOMIC DNA]</scope>
    <source>
        <strain evidence="3 6">AD135F_1B</strain>
    </source>
</reference>
<gene>
    <name evidence="2" type="ORF">CQW34_00907</name>
    <name evidence="1" type="ORF">F2Z25_22760</name>
    <name evidence="4" type="ORF">FSA03_06200</name>
    <name evidence="3" type="ORF">FSA06_11140</name>
</gene>
<name>A0A2M9VB60_BACFG</name>
<accession>A0A2M9VB60</accession>
<dbReference type="AlphaFoldDB" id="A0A2M9VB60"/>
<dbReference type="Proteomes" id="UP000231846">
    <property type="component" value="Unassembled WGS sequence"/>
</dbReference>
<reference evidence="4 7" key="5">
    <citation type="submission" date="2019-07" db="EMBL/GenBank/DDBJ databases">
        <title>Genome Sequencing of Bacteroides fragilis.</title>
        <authorList>
            <person name="Pinto K.M."/>
            <person name="Ruoff K.L."/>
            <person name="Price C.E."/>
            <person name="Valls R.A."/>
            <person name="O'Toole G.A."/>
        </authorList>
    </citation>
    <scope>NUCLEOTIDE SEQUENCE [LARGE SCALE GENOMIC DNA]</scope>
    <source>
        <strain evidence="4 7">AD135F_3B</strain>
    </source>
</reference>
<proteinExistence type="predicted"/>
<evidence type="ECO:0000313" key="7">
    <source>
        <dbReference type="Proteomes" id="UP000319026"/>
    </source>
</evidence>
<protein>
    <submittedName>
        <fullName evidence="2">Uncharacterized protein</fullName>
    </submittedName>
</protein>
<evidence type="ECO:0000313" key="4">
    <source>
        <dbReference type="EMBL" id="TWV51205.1"/>
    </source>
</evidence>
<organism evidence="2 5">
    <name type="scientific">Bacteroides fragilis</name>
    <dbReference type="NCBI Taxonomy" id="817"/>
    <lineage>
        <taxon>Bacteria</taxon>
        <taxon>Pseudomonadati</taxon>
        <taxon>Bacteroidota</taxon>
        <taxon>Bacteroidia</taxon>
        <taxon>Bacteroidales</taxon>
        <taxon>Bacteroidaceae</taxon>
        <taxon>Bacteroides</taxon>
    </lineage>
</organism>
<evidence type="ECO:0000313" key="6">
    <source>
        <dbReference type="Proteomes" id="UP000315444"/>
    </source>
</evidence>
<reference evidence="2" key="2">
    <citation type="submission" date="2017-10" db="EMBL/GenBank/DDBJ databases">
        <authorList>
            <person name="Banno H."/>
            <person name="Chua N.-H."/>
        </authorList>
    </citation>
    <scope>NUCLEOTIDE SEQUENCE</scope>
    <source>
        <strain evidence="2">12905</strain>
    </source>
</reference>
<dbReference type="EMBL" id="VOHT01000002">
    <property type="protein sequence ID" value="TWV51205.1"/>
    <property type="molecule type" value="Genomic_DNA"/>
</dbReference>
<dbReference type="Proteomes" id="UP000319026">
    <property type="component" value="Unassembled WGS sequence"/>
</dbReference>
<sequence length="74" mass="8660">MMTNLRFFSATSKFFKGRQLSICHSVFSNRSKTLYFRPTGRLIKKNACISIFVISIKQQFAIYTNNIFDINVKQ</sequence>
<dbReference type="Proteomes" id="UP000429838">
    <property type="component" value="Unassembled WGS sequence"/>
</dbReference>
<evidence type="ECO:0000313" key="1">
    <source>
        <dbReference type="EMBL" id="KAA5204082.1"/>
    </source>
</evidence>
<evidence type="ECO:0000313" key="8">
    <source>
        <dbReference type="Proteomes" id="UP000429838"/>
    </source>
</evidence>
<comment type="caution">
    <text evidence="2">The sequence shown here is derived from an EMBL/GenBank/DDBJ whole genome shotgun (WGS) entry which is preliminary data.</text>
</comment>
<evidence type="ECO:0000313" key="3">
    <source>
        <dbReference type="EMBL" id="TWV41586.1"/>
    </source>
</evidence>